<organism evidence="1 2">
    <name type="scientific">Heterodera trifolii</name>
    <dbReference type="NCBI Taxonomy" id="157864"/>
    <lineage>
        <taxon>Eukaryota</taxon>
        <taxon>Metazoa</taxon>
        <taxon>Ecdysozoa</taxon>
        <taxon>Nematoda</taxon>
        <taxon>Chromadorea</taxon>
        <taxon>Rhabditida</taxon>
        <taxon>Tylenchina</taxon>
        <taxon>Tylenchomorpha</taxon>
        <taxon>Tylenchoidea</taxon>
        <taxon>Heteroderidae</taxon>
        <taxon>Heteroderinae</taxon>
        <taxon>Heterodera</taxon>
    </lineage>
</organism>
<evidence type="ECO:0000313" key="2">
    <source>
        <dbReference type="Proteomes" id="UP001620626"/>
    </source>
</evidence>
<dbReference type="Proteomes" id="UP001620626">
    <property type="component" value="Unassembled WGS sequence"/>
</dbReference>
<protein>
    <submittedName>
        <fullName evidence="1">Uncharacterized protein</fullName>
    </submittedName>
</protein>
<dbReference type="EMBL" id="JBICBT010000443">
    <property type="protein sequence ID" value="KAL3113552.1"/>
    <property type="molecule type" value="Genomic_DNA"/>
</dbReference>
<accession>A0ABD2LEB2</accession>
<name>A0ABD2LEB2_9BILA</name>
<gene>
    <name evidence="1" type="ORF">niasHT_017108</name>
</gene>
<dbReference type="AlphaFoldDB" id="A0ABD2LEB2"/>
<keyword evidence="2" id="KW-1185">Reference proteome</keyword>
<sequence length="318" mass="36888">MISHRFDFYVDEHFKTRKRTFGIIRIHSKNGENGTNGMEIVNCRGKPMPIPQIQMPRKVIGFKRIIISFVDQNAIAFLHRFRQLFASFCPINLFIGTDNDRIAKFILRNIWPNFGKNIHLLRLSANTFHRLRKFVPTILNDCPSLHVVFSDFGDLFTEFPCDDSATASDGQALAKWLFTPLQNDVPKLFKCSLHMDGVNWPLNIEPFKAAFANASSSASFIVSIWFRYSVDFVVPFDLINELTREQLALKRINNSQRFLLIRRPISRDESKWTKCEKEAIVWESYDQRNQICIYTYREDEIGDGLLDATPGPSDQQQN</sequence>
<evidence type="ECO:0000313" key="1">
    <source>
        <dbReference type="EMBL" id="KAL3113552.1"/>
    </source>
</evidence>
<reference evidence="1 2" key="1">
    <citation type="submission" date="2024-10" db="EMBL/GenBank/DDBJ databases">
        <authorList>
            <person name="Kim D."/>
        </authorList>
    </citation>
    <scope>NUCLEOTIDE SEQUENCE [LARGE SCALE GENOMIC DNA]</scope>
    <source>
        <strain evidence="1">BH-2024</strain>
    </source>
</reference>
<proteinExistence type="predicted"/>
<comment type="caution">
    <text evidence="1">The sequence shown here is derived from an EMBL/GenBank/DDBJ whole genome shotgun (WGS) entry which is preliminary data.</text>
</comment>